<dbReference type="InterPro" id="IPR017871">
    <property type="entry name" value="ABC_transporter-like_CS"/>
</dbReference>
<proteinExistence type="predicted"/>
<dbReference type="InterPro" id="IPR003439">
    <property type="entry name" value="ABC_transporter-like_ATP-bd"/>
</dbReference>
<evidence type="ECO:0000256" key="1">
    <source>
        <dbReference type="ARBA" id="ARBA00022448"/>
    </source>
</evidence>
<keyword evidence="2" id="KW-0547">Nucleotide-binding</keyword>
<accession>A0A5D4RWY4</accession>
<evidence type="ECO:0000313" key="6">
    <source>
        <dbReference type="Proteomes" id="UP000322997"/>
    </source>
</evidence>
<evidence type="ECO:0000259" key="4">
    <source>
        <dbReference type="PROSITE" id="PS50893"/>
    </source>
</evidence>
<dbReference type="CDD" id="cd03230">
    <property type="entry name" value="ABC_DR_subfamily_A"/>
    <property type="match status" value="1"/>
</dbReference>
<dbReference type="GO" id="GO:0005524">
    <property type="term" value="F:ATP binding"/>
    <property type="evidence" value="ECO:0007669"/>
    <property type="project" value="UniProtKB-KW"/>
</dbReference>
<dbReference type="EMBL" id="VTEQ01000002">
    <property type="protein sequence ID" value="TYS55199.1"/>
    <property type="molecule type" value="Genomic_DNA"/>
</dbReference>
<reference evidence="5 6" key="1">
    <citation type="submission" date="2019-08" db="EMBL/GenBank/DDBJ databases">
        <title>Bacillus genomes from the desert of Cuatro Cienegas, Coahuila.</title>
        <authorList>
            <person name="Olmedo-Alvarez G."/>
        </authorList>
    </citation>
    <scope>NUCLEOTIDE SEQUENCE [LARGE SCALE GENOMIC DNA]</scope>
    <source>
        <strain evidence="5 6">CH108_3D</strain>
    </source>
</reference>
<dbReference type="Proteomes" id="UP000322997">
    <property type="component" value="Unassembled WGS sequence"/>
</dbReference>
<dbReference type="PROSITE" id="PS00211">
    <property type="entry name" value="ABC_TRANSPORTER_1"/>
    <property type="match status" value="1"/>
</dbReference>
<keyword evidence="1" id="KW-0813">Transport</keyword>
<feature type="domain" description="ABC transporter" evidence="4">
    <location>
        <begin position="5"/>
        <end position="230"/>
    </location>
</feature>
<dbReference type="InterPro" id="IPR003593">
    <property type="entry name" value="AAA+_ATPase"/>
</dbReference>
<name>A0A5D4RWY4_9BACI</name>
<dbReference type="GO" id="GO:0016887">
    <property type="term" value="F:ATP hydrolysis activity"/>
    <property type="evidence" value="ECO:0007669"/>
    <property type="project" value="InterPro"/>
</dbReference>
<organism evidence="5 6">
    <name type="scientific">Rossellomorea marisflavi</name>
    <dbReference type="NCBI Taxonomy" id="189381"/>
    <lineage>
        <taxon>Bacteria</taxon>
        <taxon>Bacillati</taxon>
        <taxon>Bacillota</taxon>
        <taxon>Bacilli</taxon>
        <taxon>Bacillales</taxon>
        <taxon>Bacillaceae</taxon>
        <taxon>Rossellomorea</taxon>
    </lineage>
</organism>
<dbReference type="Pfam" id="PF00005">
    <property type="entry name" value="ABC_tran"/>
    <property type="match status" value="1"/>
</dbReference>
<dbReference type="AlphaFoldDB" id="A0A5D4RWY4"/>
<dbReference type="PROSITE" id="PS50893">
    <property type="entry name" value="ABC_TRANSPORTER_2"/>
    <property type="match status" value="1"/>
</dbReference>
<dbReference type="Gene3D" id="3.40.50.300">
    <property type="entry name" value="P-loop containing nucleotide triphosphate hydrolases"/>
    <property type="match status" value="1"/>
</dbReference>
<evidence type="ECO:0000256" key="2">
    <source>
        <dbReference type="ARBA" id="ARBA00022741"/>
    </source>
</evidence>
<evidence type="ECO:0000313" key="5">
    <source>
        <dbReference type="EMBL" id="TYS55199.1"/>
    </source>
</evidence>
<dbReference type="SUPFAM" id="SSF52540">
    <property type="entry name" value="P-loop containing nucleoside triphosphate hydrolases"/>
    <property type="match status" value="1"/>
</dbReference>
<dbReference type="RefSeq" id="WP_079515234.1">
    <property type="nucleotide sequence ID" value="NZ_CP128801.1"/>
</dbReference>
<dbReference type="InterPro" id="IPR027417">
    <property type="entry name" value="P-loop_NTPase"/>
</dbReference>
<gene>
    <name evidence="5" type="ORF">FZC83_09655</name>
</gene>
<keyword evidence="3 5" id="KW-0067">ATP-binding</keyword>
<sequence length="295" mass="32584">MNDPITIQDVEKTVGGLTVSIPHMTIPVGTICALVGTNGAGKSTLFKMIMNLVKPDKGTISIFGKPVNGDDEDWKSHLSYQSQQMDGADFLTGEDLRLLMSRYYLDWDESLFQRVVSTLDIPLNKKGKKLSPGMQAKLSIALTLGCNASVLLLDEPTASMDIPSRKLVIDLLAEIMETGEKTILLATHHVDDLKKLADYLIFFDGDEVGEPVEKDELVASHRLLWLDQPVPFDEPLPGELKRTYGKVILTNDPDQTRDALGQHAISIVEEQVPDLETVVTELLIKGEKHDAKNHS</sequence>
<comment type="caution">
    <text evidence="5">The sequence shown here is derived from an EMBL/GenBank/DDBJ whole genome shotgun (WGS) entry which is preliminary data.</text>
</comment>
<dbReference type="PANTHER" id="PTHR42939">
    <property type="entry name" value="ABC TRANSPORTER ATP-BINDING PROTEIN ALBC-RELATED"/>
    <property type="match status" value="1"/>
</dbReference>
<protein>
    <submittedName>
        <fullName evidence="5">ABC transporter ATP-binding protein</fullName>
    </submittedName>
</protein>
<evidence type="ECO:0000256" key="3">
    <source>
        <dbReference type="ARBA" id="ARBA00022840"/>
    </source>
</evidence>
<dbReference type="SMART" id="SM00382">
    <property type="entry name" value="AAA"/>
    <property type="match status" value="1"/>
</dbReference>
<dbReference type="PANTHER" id="PTHR42939:SF3">
    <property type="entry name" value="ABC TRANSPORTER ATP-BINDING COMPONENT"/>
    <property type="match status" value="1"/>
</dbReference>
<dbReference type="InterPro" id="IPR051782">
    <property type="entry name" value="ABC_Transporter_VariousFunc"/>
</dbReference>